<protein>
    <submittedName>
        <fullName evidence="1">Uncharacterized protein</fullName>
    </submittedName>
</protein>
<feature type="non-terminal residue" evidence="1">
    <location>
        <position position="1"/>
    </location>
</feature>
<dbReference type="AlphaFoldDB" id="A0A383C3J3"/>
<accession>A0A383C3J3</accession>
<feature type="non-terminal residue" evidence="1">
    <location>
        <position position="24"/>
    </location>
</feature>
<proteinExistence type="predicted"/>
<sequence>VRNRIIEWTLVGQLWATPANAAGR</sequence>
<name>A0A383C3J3_9ZZZZ</name>
<evidence type="ECO:0000313" key="1">
    <source>
        <dbReference type="EMBL" id="SVE26643.1"/>
    </source>
</evidence>
<organism evidence="1">
    <name type="scientific">marine metagenome</name>
    <dbReference type="NCBI Taxonomy" id="408172"/>
    <lineage>
        <taxon>unclassified sequences</taxon>
        <taxon>metagenomes</taxon>
        <taxon>ecological metagenomes</taxon>
    </lineage>
</organism>
<reference evidence="1" key="1">
    <citation type="submission" date="2018-05" db="EMBL/GenBank/DDBJ databases">
        <authorList>
            <person name="Lanie J.A."/>
            <person name="Ng W.-L."/>
            <person name="Kazmierczak K.M."/>
            <person name="Andrzejewski T.M."/>
            <person name="Davidsen T.M."/>
            <person name="Wayne K.J."/>
            <person name="Tettelin H."/>
            <person name="Glass J.I."/>
            <person name="Rusch D."/>
            <person name="Podicherti R."/>
            <person name="Tsui H.-C.T."/>
            <person name="Winkler M.E."/>
        </authorList>
    </citation>
    <scope>NUCLEOTIDE SEQUENCE</scope>
</reference>
<dbReference type="EMBL" id="UINC01205457">
    <property type="protein sequence ID" value="SVE26643.1"/>
    <property type="molecule type" value="Genomic_DNA"/>
</dbReference>
<gene>
    <name evidence="1" type="ORF">METZ01_LOCUS479497</name>
</gene>